<accession>A0A392ULK0</accession>
<protein>
    <submittedName>
        <fullName evidence="1">Uncharacterized protein</fullName>
    </submittedName>
</protein>
<dbReference type="EMBL" id="LXQA010862374">
    <property type="protein sequence ID" value="MCI74509.1"/>
    <property type="molecule type" value="Genomic_DNA"/>
</dbReference>
<evidence type="ECO:0000313" key="1">
    <source>
        <dbReference type="EMBL" id="MCI74509.1"/>
    </source>
</evidence>
<feature type="non-terminal residue" evidence="1">
    <location>
        <position position="25"/>
    </location>
</feature>
<sequence>MESVLYRNSLAIIKVIFIIAGHDYI</sequence>
<name>A0A392ULK0_9FABA</name>
<dbReference type="Proteomes" id="UP000265520">
    <property type="component" value="Unassembled WGS sequence"/>
</dbReference>
<comment type="caution">
    <text evidence="1">The sequence shown here is derived from an EMBL/GenBank/DDBJ whole genome shotgun (WGS) entry which is preliminary data.</text>
</comment>
<organism evidence="1 2">
    <name type="scientific">Trifolium medium</name>
    <dbReference type="NCBI Taxonomy" id="97028"/>
    <lineage>
        <taxon>Eukaryota</taxon>
        <taxon>Viridiplantae</taxon>
        <taxon>Streptophyta</taxon>
        <taxon>Embryophyta</taxon>
        <taxon>Tracheophyta</taxon>
        <taxon>Spermatophyta</taxon>
        <taxon>Magnoliopsida</taxon>
        <taxon>eudicotyledons</taxon>
        <taxon>Gunneridae</taxon>
        <taxon>Pentapetalae</taxon>
        <taxon>rosids</taxon>
        <taxon>fabids</taxon>
        <taxon>Fabales</taxon>
        <taxon>Fabaceae</taxon>
        <taxon>Papilionoideae</taxon>
        <taxon>50 kb inversion clade</taxon>
        <taxon>NPAAA clade</taxon>
        <taxon>Hologalegina</taxon>
        <taxon>IRL clade</taxon>
        <taxon>Trifolieae</taxon>
        <taxon>Trifolium</taxon>
    </lineage>
</organism>
<evidence type="ECO:0000313" key="2">
    <source>
        <dbReference type="Proteomes" id="UP000265520"/>
    </source>
</evidence>
<reference evidence="1 2" key="1">
    <citation type="journal article" date="2018" name="Front. Plant Sci.">
        <title>Red Clover (Trifolium pratense) and Zigzag Clover (T. medium) - A Picture of Genomic Similarities and Differences.</title>
        <authorList>
            <person name="Dluhosova J."/>
            <person name="Istvanek J."/>
            <person name="Nedelnik J."/>
            <person name="Repkova J."/>
        </authorList>
    </citation>
    <scope>NUCLEOTIDE SEQUENCE [LARGE SCALE GENOMIC DNA]</scope>
    <source>
        <strain evidence="2">cv. 10/8</strain>
        <tissue evidence="1">Leaf</tissue>
    </source>
</reference>
<keyword evidence="2" id="KW-1185">Reference proteome</keyword>
<dbReference type="AlphaFoldDB" id="A0A392ULK0"/>
<proteinExistence type="predicted"/>